<accession>A0A1H3J550</accession>
<feature type="transmembrane region" description="Helical" evidence="1">
    <location>
        <begin position="115"/>
        <end position="135"/>
    </location>
</feature>
<dbReference type="EMBL" id="FNPI01000001">
    <property type="protein sequence ID" value="SDY34669.1"/>
    <property type="molecule type" value="Genomic_DNA"/>
</dbReference>
<evidence type="ECO:0000256" key="1">
    <source>
        <dbReference type="SAM" id="Phobius"/>
    </source>
</evidence>
<feature type="transmembrane region" description="Helical" evidence="1">
    <location>
        <begin position="141"/>
        <end position="172"/>
    </location>
</feature>
<dbReference type="PANTHER" id="PTHR36832">
    <property type="entry name" value="SLR1174 PROTEIN-RELATED"/>
    <property type="match status" value="1"/>
</dbReference>
<feature type="transmembrane region" description="Helical" evidence="1">
    <location>
        <begin position="184"/>
        <end position="202"/>
    </location>
</feature>
<dbReference type="AlphaFoldDB" id="A0A1H3J550"/>
<protein>
    <submittedName>
        <fullName evidence="2">ABC-2 type transport system permease protein</fullName>
    </submittedName>
</protein>
<organism evidence="2 3">
    <name type="scientific">Evansella caseinilytica</name>
    <dbReference type="NCBI Taxonomy" id="1503961"/>
    <lineage>
        <taxon>Bacteria</taxon>
        <taxon>Bacillati</taxon>
        <taxon>Bacillota</taxon>
        <taxon>Bacilli</taxon>
        <taxon>Bacillales</taxon>
        <taxon>Bacillaceae</taxon>
        <taxon>Evansella</taxon>
    </lineage>
</organism>
<name>A0A1H3J550_9BACI</name>
<keyword evidence="1" id="KW-0812">Transmembrane</keyword>
<dbReference type="Proteomes" id="UP000198935">
    <property type="component" value="Unassembled WGS sequence"/>
</dbReference>
<keyword evidence="3" id="KW-1185">Reference proteome</keyword>
<dbReference type="OrthoDB" id="2027431at2"/>
<evidence type="ECO:0000313" key="3">
    <source>
        <dbReference type="Proteomes" id="UP000198935"/>
    </source>
</evidence>
<gene>
    <name evidence="2" type="ORF">SAMN05421736_1011017</name>
</gene>
<proteinExistence type="predicted"/>
<feature type="transmembrane region" description="Helical" evidence="1">
    <location>
        <begin position="232"/>
        <end position="257"/>
    </location>
</feature>
<sequence length="266" mass="30542">MGNSAVYLEMIRIRFLMMLAYRTNYYSGILIYSINIGAYYFLWQAIYGAQESIQGMDAAQMTTYVAVAWMARAFYFNNIDREIAQEIQEGKVAVEMIRPYHYLGVKTMQGLGEGLFRLLFFSLPGMVVIWLAFPITFSDNFAVWGFFFISILFSFIVNTQINLLTGMATFFLLYNTGLIRGKRVVIDLFSGLLLPISFYPLWAQEIMQFLPFQAISYIPSMIFTEAFTGTEIYQALGIQLFWAAVLIIPIQLMWVLAKRQLIVQGG</sequence>
<dbReference type="PANTHER" id="PTHR36832:SF1">
    <property type="entry name" value="SLR1174 PROTEIN"/>
    <property type="match status" value="1"/>
</dbReference>
<feature type="transmembrane region" description="Helical" evidence="1">
    <location>
        <begin position="25"/>
        <end position="43"/>
    </location>
</feature>
<evidence type="ECO:0000313" key="2">
    <source>
        <dbReference type="EMBL" id="SDY34669.1"/>
    </source>
</evidence>
<dbReference type="STRING" id="1503961.SAMN05421736_1011017"/>
<reference evidence="3" key="1">
    <citation type="submission" date="2016-10" db="EMBL/GenBank/DDBJ databases">
        <authorList>
            <person name="Varghese N."/>
            <person name="Submissions S."/>
        </authorList>
    </citation>
    <scope>NUCLEOTIDE SEQUENCE [LARGE SCALE GENOMIC DNA]</scope>
    <source>
        <strain evidence="3">SP</strain>
    </source>
</reference>
<keyword evidence="1" id="KW-0472">Membrane</keyword>
<keyword evidence="1" id="KW-1133">Transmembrane helix</keyword>